<dbReference type="Pfam" id="PF07591">
    <property type="entry name" value="PT-HINT"/>
    <property type="match status" value="1"/>
</dbReference>
<dbReference type="Pfam" id="PF09000">
    <property type="entry name" value="Cytotoxic"/>
    <property type="match status" value="1"/>
</dbReference>
<keyword evidence="4" id="KW-1185">Reference proteome</keyword>
<reference evidence="3 4" key="1">
    <citation type="submission" date="2011-09" db="EMBL/GenBank/DDBJ databases">
        <authorList>
            <consortium name="US DOE Joint Genome Institute (JGI-PGF)"/>
            <person name="Lucas S."/>
            <person name="Han J."/>
            <person name="Lapidus A."/>
            <person name="Cheng J.-F."/>
            <person name="Goodwin L."/>
            <person name="Pitluck S."/>
            <person name="Peters L."/>
            <person name="Land M.L."/>
            <person name="Hauser L."/>
            <person name="Brambilla E."/>
            <person name="Klenk H.-P."/>
            <person name="Woyke T.J."/>
        </authorList>
    </citation>
    <scope>NUCLEOTIDE SEQUENCE [LARGE SCALE GENOMIC DNA]</scope>
    <source>
        <strain evidence="3 4">K62</strain>
    </source>
</reference>
<feature type="domain" description="Colicin E3-like ribonuclease" evidence="2">
    <location>
        <begin position="74"/>
        <end position="153"/>
    </location>
</feature>
<dbReference type="GO" id="GO:0043022">
    <property type="term" value="F:ribosome binding"/>
    <property type="evidence" value="ECO:0007669"/>
    <property type="project" value="InterPro"/>
</dbReference>
<reference evidence="4" key="2">
    <citation type="submission" date="2012-01" db="EMBL/GenBank/DDBJ databases">
        <title>Noncontiguous Finished sequence of chromosome of Saccharomonospora glauca K62.</title>
        <authorList>
            <consortium name="US DOE Joint Genome Institute"/>
            <person name="Lucas S."/>
            <person name="Han J."/>
            <person name="Lapidus A."/>
            <person name="Cheng J.-F."/>
            <person name="Goodwin L."/>
            <person name="Pitluck S."/>
            <person name="Peters L."/>
            <person name="Mikhailova N."/>
            <person name="Held B."/>
            <person name="Detter J.C."/>
            <person name="Han C."/>
            <person name="Tapia R."/>
            <person name="Land M."/>
            <person name="Hauser L."/>
            <person name="Kyrpides N."/>
            <person name="Ivanova N."/>
            <person name="Pagani I."/>
            <person name="Brambilla E.-M."/>
            <person name="Klenk H.-P."/>
            <person name="Woyke T."/>
        </authorList>
    </citation>
    <scope>NUCLEOTIDE SEQUENCE [LARGE SCALE GENOMIC DNA]</scope>
    <source>
        <strain evidence="4">K62</strain>
    </source>
</reference>
<dbReference type="SUPFAM" id="SSF63840">
    <property type="entry name" value="Ribonuclease domain of colicin E3"/>
    <property type="match status" value="1"/>
</dbReference>
<protein>
    <submittedName>
        <fullName evidence="3">Putative cytotoxic protein</fullName>
    </submittedName>
</protein>
<proteinExistence type="predicted"/>
<dbReference type="GO" id="GO:0016788">
    <property type="term" value="F:hydrolase activity, acting on ester bonds"/>
    <property type="evidence" value="ECO:0007669"/>
    <property type="project" value="InterPro"/>
</dbReference>
<sequence length="154" mass="16916">MACGGEEPGWYDAADLDPGDQLRTPTGDKVRVAAVRAYTATTRVHNLTINGTHTYHVGEGEGVLTHNAGGCHFHPAPKEIPGIPDLKRAKRKTSVQGGGSLRDRWKDKKGKIYEWDSMHAELEVYNKRGKHLGVVDHMTGEMKKGPVPGRRVEP</sequence>
<dbReference type="Gene3D" id="3.10.380.10">
    <property type="entry name" value="Colicin E3-like ribonuclease domain"/>
    <property type="match status" value="1"/>
</dbReference>
<name>I1D6F4_9PSEU</name>
<gene>
    <name evidence="3" type="ORF">SacglDRAFT_03680</name>
</gene>
<evidence type="ECO:0000313" key="3">
    <source>
        <dbReference type="EMBL" id="EIF00529.1"/>
    </source>
</evidence>
<dbReference type="SUPFAM" id="SSF51294">
    <property type="entry name" value="Hedgehog/intein (Hint) domain"/>
    <property type="match status" value="1"/>
</dbReference>
<dbReference type="EMBL" id="CM001484">
    <property type="protein sequence ID" value="EIF00529.1"/>
    <property type="molecule type" value="Genomic_DNA"/>
</dbReference>
<dbReference type="InterPro" id="IPR036725">
    <property type="entry name" value="ColE3_ribonuclease_sf"/>
</dbReference>
<dbReference type="eggNOG" id="COG3210">
    <property type="taxonomic scope" value="Bacteria"/>
</dbReference>
<evidence type="ECO:0000259" key="2">
    <source>
        <dbReference type="Pfam" id="PF09000"/>
    </source>
</evidence>
<dbReference type="GO" id="GO:0003723">
    <property type="term" value="F:RNA binding"/>
    <property type="evidence" value="ECO:0007669"/>
    <property type="project" value="InterPro"/>
</dbReference>
<dbReference type="InterPro" id="IPR009105">
    <property type="entry name" value="Colicin_E3_ribonuclease"/>
</dbReference>
<dbReference type="RefSeq" id="WP_005466319.1">
    <property type="nucleotide sequence ID" value="NZ_CM001484.1"/>
</dbReference>
<feature type="region of interest" description="Disordered" evidence="1">
    <location>
        <begin position="78"/>
        <end position="103"/>
    </location>
</feature>
<dbReference type="Gene3D" id="2.170.16.10">
    <property type="entry name" value="Hedgehog/Intein (Hint) domain"/>
    <property type="match status" value="1"/>
</dbReference>
<accession>I1D6F4</accession>
<evidence type="ECO:0000256" key="1">
    <source>
        <dbReference type="SAM" id="MobiDB-lite"/>
    </source>
</evidence>
<dbReference type="InterPro" id="IPR036844">
    <property type="entry name" value="Hint_dom_sf"/>
</dbReference>
<dbReference type="Proteomes" id="UP000005087">
    <property type="component" value="Chromosome"/>
</dbReference>
<organism evidence="3 4">
    <name type="scientific">Saccharomonospora glauca K62</name>
    <dbReference type="NCBI Taxonomy" id="928724"/>
    <lineage>
        <taxon>Bacteria</taxon>
        <taxon>Bacillati</taxon>
        <taxon>Actinomycetota</taxon>
        <taxon>Actinomycetes</taxon>
        <taxon>Pseudonocardiales</taxon>
        <taxon>Pseudonocardiaceae</taxon>
        <taxon>Saccharomonospora</taxon>
    </lineage>
</organism>
<evidence type="ECO:0000313" key="4">
    <source>
        <dbReference type="Proteomes" id="UP000005087"/>
    </source>
</evidence>
<dbReference type="AlphaFoldDB" id="I1D6F4"/>
<dbReference type="HOGENOM" id="CLU_1702982_0_0_11"/>
<dbReference type="STRING" id="928724.SacglDRAFT_03680"/>
<dbReference type="eggNOG" id="COG1372">
    <property type="taxonomic scope" value="Bacteria"/>
</dbReference>